<feature type="region of interest" description="Disordered" evidence="10">
    <location>
        <begin position="497"/>
        <end position="595"/>
    </location>
</feature>
<reference evidence="11" key="1">
    <citation type="submission" date="2020-11" db="EMBL/GenBank/DDBJ databases">
        <authorList>
            <consortium name="DOE Joint Genome Institute"/>
            <person name="Ahrendt S."/>
            <person name="Riley R."/>
            <person name="Andreopoulos W."/>
            <person name="Labutti K."/>
            <person name="Pangilinan J."/>
            <person name="Ruiz-Duenas F.J."/>
            <person name="Barrasa J.M."/>
            <person name="Sanchez-Garcia M."/>
            <person name="Camarero S."/>
            <person name="Miyauchi S."/>
            <person name="Serrano A."/>
            <person name="Linde D."/>
            <person name="Babiker R."/>
            <person name="Drula E."/>
            <person name="Ayuso-Fernandez I."/>
            <person name="Pacheco R."/>
            <person name="Padilla G."/>
            <person name="Ferreira P."/>
            <person name="Barriuso J."/>
            <person name="Kellner H."/>
            <person name="Castanera R."/>
            <person name="Alfaro M."/>
            <person name="Ramirez L."/>
            <person name="Pisabarro A.G."/>
            <person name="Kuo A."/>
            <person name="Tritt A."/>
            <person name="Lipzen A."/>
            <person name="He G."/>
            <person name="Yan M."/>
            <person name="Ng V."/>
            <person name="Cullen D."/>
            <person name="Martin F."/>
            <person name="Rosso M.-N."/>
            <person name="Henrissat B."/>
            <person name="Hibbett D."/>
            <person name="Martinez A.T."/>
            <person name="Grigoriev I.V."/>
        </authorList>
    </citation>
    <scope>NUCLEOTIDE SEQUENCE</scope>
    <source>
        <strain evidence="11">CBS 247.69</strain>
    </source>
</reference>
<keyword evidence="2 8" id="KW-0853">WD repeat</keyword>
<accession>A0A9P5YB32</accession>
<evidence type="ECO:0000256" key="1">
    <source>
        <dbReference type="ARBA" id="ARBA00004123"/>
    </source>
</evidence>
<dbReference type="Pfam" id="PF00400">
    <property type="entry name" value="WD40"/>
    <property type="match status" value="6"/>
</dbReference>
<evidence type="ECO:0000256" key="3">
    <source>
        <dbReference type="ARBA" id="ARBA00022664"/>
    </source>
</evidence>
<dbReference type="InterPro" id="IPR020472">
    <property type="entry name" value="WD40_PAC1"/>
</dbReference>
<evidence type="ECO:0000256" key="8">
    <source>
        <dbReference type="PROSITE-ProRule" id="PRU00221"/>
    </source>
</evidence>
<keyword evidence="3 9" id="KW-0507">mRNA processing</keyword>
<feature type="repeat" description="WD" evidence="8">
    <location>
        <begin position="339"/>
        <end position="380"/>
    </location>
</feature>
<dbReference type="PANTHER" id="PTHR22836:SF0">
    <property type="entry name" value="PRE-MRNA 3' END PROCESSING PROTEIN WDR33"/>
    <property type="match status" value="1"/>
</dbReference>
<dbReference type="InterPro" id="IPR045245">
    <property type="entry name" value="Pfs2-like"/>
</dbReference>
<dbReference type="Gene3D" id="2.130.10.10">
    <property type="entry name" value="YVTN repeat-like/Quinoprotein amine dehydrogenase"/>
    <property type="match status" value="3"/>
</dbReference>
<dbReference type="CDD" id="cd00200">
    <property type="entry name" value="WD40"/>
    <property type="match status" value="1"/>
</dbReference>
<dbReference type="Proteomes" id="UP000807353">
    <property type="component" value="Unassembled WGS sequence"/>
</dbReference>
<gene>
    <name evidence="11" type="ORF">BDZ94DRAFT_1256150</name>
</gene>
<protein>
    <recommendedName>
        <fullName evidence="7 9">Polyadenylation factor subunit 2</fullName>
    </recommendedName>
</protein>
<evidence type="ECO:0000256" key="4">
    <source>
        <dbReference type="ARBA" id="ARBA00022737"/>
    </source>
</evidence>
<dbReference type="GO" id="GO:0031124">
    <property type="term" value="P:mRNA 3'-end processing"/>
    <property type="evidence" value="ECO:0007669"/>
    <property type="project" value="UniProtKB-UniRule"/>
</dbReference>
<dbReference type="GO" id="GO:0005847">
    <property type="term" value="C:mRNA cleavage and polyadenylation specificity factor complex"/>
    <property type="evidence" value="ECO:0007669"/>
    <property type="project" value="TreeGrafter"/>
</dbReference>
<evidence type="ECO:0000313" key="11">
    <source>
        <dbReference type="EMBL" id="KAF9464611.1"/>
    </source>
</evidence>
<feature type="region of interest" description="Disordered" evidence="10">
    <location>
        <begin position="15"/>
        <end position="45"/>
    </location>
</feature>
<keyword evidence="4" id="KW-0677">Repeat</keyword>
<evidence type="ECO:0000256" key="9">
    <source>
        <dbReference type="RuleBase" id="RU369034"/>
    </source>
</evidence>
<comment type="subcellular location">
    <subcellularLocation>
        <location evidence="1 9">Nucleus</location>
    </subcellularLocation>
</comment>
<feature type="compositionally biased region" description="Polar residues" evidence="10">
    <location>
        <begin position="497"/>
        <end position="517"/>
    </location>
</feature>
<keyword evidence="5 9" id="KW-0539">Nucleus</keyword>
<dbReference type="InterPro" id="IPR001680">
    <property type="entry name" value="WD40_rpt"/>
</dbReference>
<dbReference type="PROSITE" id="PS50082">
    <property type="entry name" value="WD_REPEATS_2"/>
    <property type="match status" value="6"/>
</dbReference>
<dbReference type="FunFam" id="2.130.10.10:FF:000069">
    <property type="entry name" value="WD repeat domain 33"/>
    <property type="match status" value="1"/>
</dbReference>
<dbReference type="AlphaFoldDB" id="A0A9P5YB32"/>
<dbReference type="SUPFAM" id="SSF50978">
    <property type="entry name" value="WD40 repeat-like"/>
    <property type="match status" value="1"/>
</dbReference>
<feature type="repeat" description="WD" evidence="8">
    <location>
        <begin position="255"/>
        <end position="296"/>
    </location>
</feature>
<feature type="compositionally biased region" description="Basic and acidic residues" evidence="10">
    <location>
        <begin position="566"/>
        <end position="576"/>
    </location>
</feature>
<dbReference type="InterPro" id="IPR036322">
    <property type="entry name" value="WD40_repeat_dom_sf"/>
</dbReference>
<evidence type="ECO:0000256" key="5">
    <source>
        <dbReference type="ARBA" id="ARBA00023242"/>
    </source>
</evidence>
<feature type="repeat" description="WD" evidence="8">
    <location>
        <begin position="297"/>
        <end position="338"/>
    </location>
</feature>
<evidence type="ECO:0000256" key="10">
    <source>
        <dbReference type="SAM" id="MobiDB-lite"/>
    </source>
</evidence>
<dbReference type="PRINTS" id="PR00320">
    <property type="entry name" value="GPROTEINBRPT"/>
</dbReference>
<evidence type="ECO:0000256" key="2">
    <source>
        <dbReference type="ARBA" id="ARBA00022574"/>
    </source>
</evidence>
<dbReference type="PROSITE" id="PS50294">
    <property type="entry name" value="WD_REPEATS_REGION"/>
    <property type="match status" value="5"/>
</dbReference>
<proteinExistence type="predicted"/>
<dbReference type="OrthoDB" id="16717at2759"/>
<feature type="repeat" description="WD" evidence="8">
    <location>
        <begin position="391"/>
        <end position="423"/>
    </location>
</feature>
<dbReference type="InterPro" id="IPR015943">
    <property type="entry name" value="WD40/YVTN_repeat-like_dom_sf"/>
</dbReference>
<comment type="caution">
    <text evidence="11">The sequence shown here is derived from an EMBL/GenBank/DDBJ whole genome shotgun (WGS) entry which is preliminary data.</text>
</comment>
<dbReference type="SMART" id="SM00320">
    <property type="entry name" value="WD40"/>
    <property type="match status" value="7"/>
</dbReference>
<feature type="repeat" description="WD" evidence="8">
    <location>
        <begin position="135"/>
        <end position="160"/>
    </location>
</feature>
<feature type="repeat" description="WD" evidence="8">
    <location>
        <begin position="213"/>
        <end position="254"/>
    </location>
</feature>
<name>A0A9P5YB32_9AGAR</name>
<organism evidence="11 12">
    <name type="scientific">Collybia nuda</name>
    <dbReference type="NCBI Taxonomy" id="64659"/>
    <lineage>
        <taxon>Eukaryota</taxon>
        <taxon>Fungi</taxon>
        <taxon>Dikarya</taxon>
        <taxon>Basidiomycota</taxon>
        <taxon>Agaricomycotina</taxon>
        <taxon>Agaricomycetes</taxon>
        <taxon>Agaricomycetidae</taxon>
        <taxon>Agaricales</taxon>
        <taxon>Tricholomatineae</taxon>
        <taxon>Clitocybaceae</taxon>
        <taxon>Collybia</taxon>
    </lineage>
</organism>
<comment type="function">
    <text evidence="6">Required for 3'-end cleavage and polyadenylation of pre-mRNAs. Also involved in chromosome segregation where it has a role in chromosome attachment to the mitotic spindle.</text>
</comment>
<evidence type="ECO:0000256" key="6">
    <source>
        <dbReference type="ARBA" id="ARBA00025498"/>
    </source>
</evidence>
<sequence length="595" mass="64772">MTSVLPVLLPGKVVPQPPRNPHLEWTPQKFRTAPQPPPTDDGKVQEQELANQRQMLDGKLIKKTRPRRTVDYNGGMGRWALLRRLRPNPLHVPYLRPSPPYIIDLLPPKAYPDNSSTSLCTKFVHTSTNKIRCPVNVVTWTPEGRRILTGSTSGEFTLWNGLTFNFETILQAHDTAICTFAFTHSGAYLASADKSGIIKYFEPNMNNLTAWQGSTSREAIRGLSFSPDDRRFATASDDSSVRIWSFQESRVESVLTGHGWDVKCVEWHPTKGLLVSGSKDNQIKFWDPRTGTVLSTLHQHKNTIQALSWSPNGNMVASASRDQTVRVFDIRAMKEYRVLKGHKKEVCSVTWHPVHPLLVSGGSEGAIIHWDLATPEPNFAQPISPPRATLSQAHDSNVWSLAFHPLGHLLVSASNDHTTRFWSRERPGDASSVFSGGGEKPPEMTDMSGQDEDDDVMVPGFGYGGGAGAGIGGGSGGGPGWWGKEEGVGHIDFSAATQSGSSNAYDNRRSTGYSDSGGTDDFIPGFGVSDSSVAPRQSGPLPSQDDIYGVGPEDWGRTGGGGGTGGRDEWGREVNRQGRWNGPRRGGHGGGGGRY</sequence>
<dbReference type="EMBL" id="MU150253">
    <property type="protein sequence ID" value="KAF9464611.1"/>
    <property type="molecule type" value="Genomic_DNA"/>
</dbReference>
<dbReference type="PANTHER" id="PTHR22836">
    <property type="entry name" value="WD40 REPEAT PROTEIN"/>
    <property type="match status" value="1"/>
</dbReference>
<feature type="region of interest" description="Disordered" evidence="10">
    <location>
        <begin position="423"/>
        <end position="448"/>
    </location>
</feature>
<evidence type="ECO:0000313" key="12">
    <source>
        <dbReference type="Proteomes" id="UP000807353"/>
    </source>
</evidence>
<evidence type="ECO:0000256" key="7">
    <source>
        <dbReference type="ARBA" id="ARBA00026154"/>
    </source>
</evidence>
<keyword evidence="12" id="KW-1185">Reference proteome</keyword>